<reference evidence="3 4" key="1">
    <citation type="journal article" date="2024" name="J Genomics">
        <title>Draft genome sequencing and assembly of Favolaschia claudopus CIRM-BRFM 2984 isolated from oak limbs.</title>
        <authorList>
            <person name="Navarro D."/>
            <person name="Drula E."/>
            <person name="Chaduli D."/>
            <person name="Cazenave R."/>
            <person name="Ahrendt S."/>
            <person name="Wang J."/>
            <person name="Lipzen A."/>
            <person name="Daum C."/>
            <person name="Barry K."/>
            <person name="Grigoriev I.V."/>
            <person name="Favel A."/>
            <person name="Rosso M.N."/>
            <person name="Martin F."/>
        </authorList>
    </citation>
    <scope>NUCLEOTIDE SEQUENCE [LARGE SCALE GENOMIC DNA]</scope>
    <source>
        <strain evidence="3 4">CIRM-BRFM 2984</strain>
    </source>
</reference>
<dbReference type="SUPFAM" id="SSF55658">
    <property type="entry name" value="L9 N-domain-like"/>
    <property type="match status" value="1"/>
</dbReference>
<dbReference type="EMBL" id="JAWWNJ010000096">
    <property type="protein sequence ID" value="KAK6996596.1"/>
    <property type="molecule type" value="Genomic_DNA"/>
</dbReference>
<evidence type="ECO:0000313" key="3">
    <source>
        <dbReference type="EMBL" id="KAK6996619.1"/>
    </source>
</evidence>
<protein>
    <submittedName>
        <fullName evidence="3">Uncharacterized protein</fullName>
    </submittedName>
</protein>
<accession>A0AAV9ZZM6</accession>
<evidence type="ECO:0000256" key="1">
    <source>
        <dbReference type="SAM" id="MobiDB-lite"/>
    </source>
</evidence>
<sequence length="191" mass="20150">MTYFAQPYAFPASTTTLPVYGTAPSLAPHPNGAPMVVQGPPFVPQPSSVLPPVVIYLVQPPAPYAFAPAAPPPAKKEKEVKDAAPSAPAKDSQSTLPPALLAKLSKDGPYLANQVFSCPPQQPLEVIPEDSPAPEWYAIFKGRYVGVVDEYALCEFAISGVGQSARKAYSNQNDAVAAFNKALTWGGVQVV</sequence>
<dbReference type="Proteomes" id="UP001362999">
    <property type="component" value="Unassembled WGS sequence"/>
</dbReference>
<organism evidence="3 4">
    <name type="scientific">Favolaschia claudopus</name>
    <dbReference type="NCBI Taxonomy" id="2862362"/>
    <lineage>
        <taxon>Eukaryota</taxon>
        <taxon>Fungi</taxon>
        <taxon>Dikarya</taxon>
        <taxon>Basidiomycota</taxon>
        <taxon>Agaricomycotina</taxon>
        <taxon>Agaricomycetes</taxon>
        <taxon>Agaricomycetidae</taxon>
        <taxon>Agaricales</taxon>
        <taxon>Marasmiineae</taxon>
        <taxon>Mycenaceae</taxon>
        <taxon>Favolaschia</taxon>
    </lineage>
</organism>
<keyword evidence="4" id="KW-1185">Reference proteome</keyword>
<gene>
    <name evidence="3" type="ORF">R3P38DRAFT_2799430</name>
    <name evidence="2" type="ORF">R3P38DRAFT_3221637</name>
</gene>
<evidence type="ECO:0000313" key="2">
    <source>
        <dbReference type="EMBL" id="KAK6996596.1"/>
    </source>
</evidence>
<dbReference type="EMBL" id="JAWWNJ010000096">
    <property type="protein sequence ID" value="KAK6996619.1"/>
    <property type="molecule type" value="Genomic_DNA"/>
</dbReference>
<dbReference type="AlphaFoldDB" id="A0AAV9ZZM6"/>
<feature type="region of interest" description="Disordered" evidence="1">
    <location>
        <begin position="69"/>
        <end position="96"/>
    </location>
</feature>
<name>A0AAV9ZZM6_9AGAR</name>
<dbReference type="InterPro" id="IPR009027">
    <property type="entry name" value="Ribosomal_bL9/RNase_H1_N"/>
</dbReference>
<evidence type="ECO:0000313" key="4">
    <source>
        <dbReference type="Proteomes" id="UP001362999"/>
    </source>
</evidence>
<comment type="caution">
    <text evidence="3">The sequence shown here is derived from an EMBL/GenBank/DDBJ whole genome shotgun (WGS) entry which is preliminary data.</text>
</comment>
<proteinExistence type="predicted"/>